<dbReference type="SMART" id="SM00082">
    <property type="entry name" value="LRRCT"/>
    <property type="match status" value="1"/>
</dbReference>
<dbReference type="Proteomes" id="UP000472270">
    <property type="component" value="Unassembled WGS sequence"/>
</dbReference>
<dbReference type="InterPro" id="IPR001611">
    <property type="entry name" value="Leu-rich_rpt"/>
</dbReference>
<proteinExistence type="inferred from homology"/>
<evidence type="ECO:0000256" key="12">
    <source>
        <dbReference type="ARBA" id="ARBA00023180"/>
    </source>
</evidence>
<evidence type="ECO:0000256" key="3">
    <source>
        <dbReference type="ARBA" id="ARBA00022588"/>
    </source>
</evidence>
<keyword evidence="7" id="KW-0677">Repeat</keyword>
<evidence type="ECO:0000256" key="2">
    <source>
        <dbReference type="ARBA" id="ARBA00009634"/>
    </source>
</evidence>
<keyword evidence="8" id="KW-0391">Immunity</keyword>
<dbReference type="SMART" id="SM00369">
    <property type="entry name" value="LRR_TYP"/>
    <property type="match status" value="15"/>
</dbReference>
<protein>
    <recommendedName>
        <fullName evidence="15">TIR domain-containing protein</fullName>
    </recommendedName>
</protein>
<dbReference type="SUPFAM" id="SSF52047">
    <property type="entry name" value="RNI-like"/>
    <property type="match status" value="1"/>
</dbReference>
<evidence type="ECO:0000256" key="7">
    <source>
        <dbReference type="ARBA" id="ARBA00022737"/>
    </source>
</evidence>
<dbReference type="InterPro" id="IPR003591">
    <property type="entry name" value="Leu-rich_rpt_typical-subtyp"/>
</dbReference>
<keyword evidence="6" id="KW-0732">Signal</keyword>
<dbReference type="Pfam" id="PF01582">
    <property type="entry name" value="TIR"/>
    <property type="match status" value="1"/>
</dbReference>
<keyword evidence="4" id="KW-0433">Leucine-rich repeat</keyword>
<keyword evidence="13" id="KW-0395">Inflammatory response</keyword>
<dbReference type="GO" id="GO:0038023">
    <property type="term" value="F:signaling receptor activity"/>
    <property type="evidence" value="ECO:0007669"/>
    <property type="project" value="TreeGrafter"/>
</dbReference>
<evidence type="ECO:0000256" key="14">
    <source>
        <dbReference type="SAM" id="Phobius"/>
    </source>
</evidence>
<dbReference type="PANTHER" id="PTHR24365">
    <property type="entry name" value="TOLL-LIKE RECEPTOR"/>
    <property type="match status" value="1"/>
</dbReference>
<evidence type="ECO:0000256" key="6">
    <source>
        <dbReference type="ARBA" id="ARBA00022729"/>
    </source>
</evidence>
<comment type="similarity">
    <text evidence="2">Belongs to the Toll-like receptor family.</text>
</comment>
<feature type="transmembrane region" description="Helical" evidence="14">
    <location>
        <begin position="741"/>
        <end position="761"/>
    </location>
</feature>
<name>A0A673IVB1_9TELE</name>
<evidence type="ECO:0000259" key="15">
    <source>
        <dbReference type="PROSITE" id="PS50104"/>
    </source>
</evidence>
<evidence type="ECO:0000256" key="4">
    <source>
        <dbReference type="ARBA" id="ARBA00022614"/>
    </source>
</evidence>
<reference evidence="16" key="1">
    <citation type="submission" date="2025-08" db="UniProtKB">
        <authorList>
            <consortium name="Ensembl"/>
        </authorList>
    </citation>
    <scope>IDENTIFICATION</scope>
</reference>
<evidence type="ECO:0000256" key="11">
    <source>
        <dbReference type="ARBA" id="ARBA00023170"/>
    </source>
</evidence>
<evidence type="ECO:0000256" key="5">
    <source>
        <dbReference type="ARBA" id="ARBA00022692"/>
    </source>
</evidence>
<evidence type="ECO:0000313" key="17">
    <source>
        <dbReference type="Proteomes" id="UP000472270"/>
    </source>
</evidence>
<accession>A0A673IVB1</accession>
<dbReference type="SMART" id="SM00255">
    <property type="entry name" value="TIR"/>
    <property type="match status" value="1"/>
</dbReference>
<dbReference type="InterPro" id="IPR000483">
    <property type="entry name" value="Cys-rich_flank_reg_C"/>
</dbReference>
<keyword evidence="10 14" id="KW-0472">Membrane</keyword>
<dbReference type="GO" id="GO:0045087">
    <property type="term" value="P:innate immune response"/>
    <property type="evidence" value="ECO:0007669"/>
    <property type="project" value="UniProtKB-KW"/>
</dbReference>
<evidence type="ECO:0000256" key="8">
    <source>
        <dbReference type="ARBA" id="ARBA00022859"/>
    </source>
</evidence>
<keyword evidence="11" id="KW-0675">Receptor</keyword>
<feature type="transmembrane region" description="Helical" evidence="14">
    <location>
        <begin position="904"/>
        <end position="928"/>
    </location>
</feature>
<dbReference type="PROSITE" id="PS51450">
    <property type="entry name" value="LRR"/>
    <property type="match status" value="5"/>
</dbReference>
<dbReference type="SUPFAM" id="SSF52200">
    <property type="entry name" value="Toll/Interleukin receptor TIR domain"/>
    <property type="match status" value="1"/>
</dbReference>
<comment type="subcellular location">
    <subcellularLocation>
        <location evidence="1">Membrane</location>
        <topology evidence="1">Single-pass type I membrane protein</topology>
    </subcellularLocation>
</comment>
<dbReference type="Ensembl" id="ENSSRHT00000044160.1">
    <property type="protein sequence ID" value="ENSSRHP00000042949.1"/>
    <property type="gene ID" value="ENSSRHG00000021714.1"/>
</dbReference>
<dbReference type="GO" id="GO:0005886">
    <property type="term" value="C:plasma membrane"/>
    <property type="evidence" value="ECO:0007669"/>
    <property type="project" value="TreeGrafter"/>
</dbReference>
<dbReference type="AlphaFoldDB" id="A0A673IVB1"/>
<dbReference type="PANTHER" id="PTHR24365:SF522">
    <property type="entry name" value="LOW QUALITY PROTEIN: TOLL-LIKE RECEPTOR 13-RELATED"/>
    <property type="match status" value="1"/>
</dbReference>
<evidence type="ECO:0000256" key="1">
    <source>
        <dbReference type="ARBA" id="ARBA00004479"/>
    </source>
</evidence>
<dbReference type="GO" id="GO:0006954">
    <property type="term" value="P:inflammatory response"/>
    <property type="evidence" value="ECO:0007669"/>
    <property type="project" value="UniProtKB-KW"/>
</dbReference>
<organism evidence="16 17">
    <name type="scientific">Sinocyclocheilus rhinocerous</name>
    <dbReference type="NCBI Taxonomy" id="307959"/>
    <lineage>
        <taxon>Eukaryota</taxon>
        <taxon>Metazoa</taxon>
        <taxon>Chordata</taxon>
        <taxon>Craniata</taxon>
        <taxon>Vertebrata</taxon>
        <taxon>Euteleostomi</taxon>
        <taxon>Actinopterygii</taxon>
        <taxon>Neopterygii</taxon>
        <taxon>Teleostei</taxon>
        <taxon>Ostariophysi</taxon>
        <taxon>Cypriniformes</taxon>
        <taxon>Cyprinidae</taxon>
        <taxon>Cyprininae</taxon>
        <taxon>Sinocyclocheilus</taxon>
    </lineage>
</organism>
<keyword evidence="12" id="KW-0325">Glycoprotein</keyword>
<keyword evidence="3" id="KW-0399">Innate immunity</keyword>
<evidence type="ECO:0000256" key="13">
    <source>
        <dbReference type="ARBA" id="ARBA00023198"/>
    </source>
</evidence>
<dbReference type="InterPro" id="IPR000157">
    <property type="entry name" value="TIR_dom"/>
</dbReference>
<evidence type="ECO:0000256" key="9">
    <source>
        <dbReference type="ARBA" id="ARBA00022989"/>
    </source>
</evidence>
<dbReference type="PROSITE" id="PS50104">
    <property type="entry name" value="TIR"/>
    <property type="match status" value="1"/>
</dbReference>
<dbReference type="GO" id="GO:0002224">
    <property type="term" value="P:toll-like receptor signaling pathway"/>
    <property type="evidence" value="ECO:0007669"/>
    <property type="project" value="TreeGrafter"/>
</dbReference>
<keyword evidence="17" id="KW-1185">Reference proteome</keyword>
<dbReference type="Gene3D" id="3.40.50.10140">
    <property type="entry name" value="Toll/interleukin-1 receptor homology (TIR) domain"/>
    <property type="match status" value="1"/>
</dbReference>
<evidence type="ECO:0000313" key="16">
    <source>
        <dbReference type="Ensembl" id="ENSSRHP00000042949.1"/>
    </source>
</evidence>
<reference evidence="16" key="2">
    <citation type="submission" date="2025-09" db="UniProtKB">
        <authorList>
            <consortium name="Ensembl"/>
        </authorList>
    </citation>
    <scope>IDENTIFICATION</scope>
</reference>
<sequence>DFDAKFSHLPESIIAFVNQKTQIKGGNIKMRQSSTFFFILNCCVLITLTDGFSLSNCTIYFPFEYSGHLKVLCSRMSYRKIPSPLPHNTVNLDISYNAIHQIVEGDFIRLSNLIILNISHNRISEIHSNALSDLANLEELNLSNNKIKTVTTKLLNGLANLSHLRLDSNYLETTENQSFATLSNLRLVNLTNNKLKHISKLHPVLQAPHLEELYLGKNGFKVFNSSDIPSAFFGLKKLDLSMNPLTVFKMMENIFLGLEYLDLSSCFHSNISDWFILDKAFLNTVKTLNLSRNHIEENQLDYIMQSFASVTWMALDGLKGFKVDTFLQTACSSSLRSIHLEDNNLSVLTHRMFRPCALLNDLHLRNNGVSRMYKSSFKHLVNLTELQIQKNLLTQLNDTLQVLPNLRVLDLHLNSIGNLDCSDFANLTQLRQLYLHRNRIVTIKACVFKDLGNLEELILSSNRMLTVRGTFTYGPQNLQYLDLNNNKLSLINLADMYLGSIKITERTLRNRAVFAGTPNIRSLDVCCNYISYESQEELQSPPFILLSELRVLKINSQRRGLNYIPSNFLKGLKNLQVFYAGNLNIENLHVDTFSYTLNLTFLDLASNNLANRNALTSRLFQPISGLNKITLGRTHLKSLDFLVDANLSSLTILRASTNDLEFINQTVIQSLPQLKVLDLQNNSFTCDCSNAWFIDWAVKNNKTQVLYLNMYECRYPLSLSGKSLAAFNTESCNVNYDFICFVYSSSIVILTLVISFIYHFLKWQLVYAYYLFLAFLNDKKRKRTSNHLDFQYDAFISYSAQEEPWVLEELVPKLEGQHGLRLCLHHRDFQPGKAIIDNIVDAIYNSRKTVCLITRSDSWCRWSQRLLCFKHASRNSRACEMTTLSINHKTFICGSRFYSVLKRLADCVFVLTSGITNGFFLPIIISVYQKWSCVNTLYSSDLLTFEDRCDAHAAGSSAPARFFWQPRGSPLELQHIINHFPLQSLPGRPAQTH</sequence>
<dbReference type="Pfam" id="PF13855">
    <property type="entry name" value="LRR_8"/>
    <property type="match status" value="4"/>
</dbReference>
<dbReference type="Gene3D" id="3.80.10.10">
    <property type="entry name" value="Ribonuclease Inhibitor"/>
    <property type="match status" value="4"/>
</dbReference>
<dbReference type="PRINTS" id="PR01537">
    <property type="entry name" value="INTRLKN1R1F"/>
</dbReference>
<keyword evidence="5 14" id="KW-0812">Transmembrane</keyword>
<keyword evidence="9 14" id="KW-1133">Transmembrane helix</keyword>
<feature type="domain" description="TIR" evidence="15">
    <location>
        <begin position="790"/>
        <end position="932"/>
    </location>
</feature>
<dbReference type="InterPro" id="IPR032675">
    <property type="entry name" value="LRR_dom_sf"/>
</dbReference>
<evidence type="ECO:0000256" key="10">
    <source>
        <dbReference type="ARBA" id="ARBA00023136"/>
    </source>
</evidence>
<dbReference type="InterPro" id="IPR035897">
    <property type="entry name" value="Toll_tir_struct_dom_sf"/>
</dbReference>
<dbReference type="SMART" id="SM00365">
    <property type="entry name" value="LRR_SD22"/>
    <property type="match status" value="8"/>
</dbReference>
<dbReference type="SUPFAM" id="SSF52058">
    <property type="entry name" value="L domain-like"/>
    <property type="match status" value="1"/>
</dbReference>